<protein>
    <submittedName>
        <fullName evidence="1">Uncharacterized protein</fullName>
    </submittedName>
</protein>
<dbReference type="AlphaFoldDB" id="A0A091U3V5"/>
<evidence type="ECO:0000313" key="1">
    <source>
        <dbReference type="EMBL" id="KFQ85444.1"/>
    </source>
</evidence>
<dbReference type="Proteomes" id="UP000053700">
    <property type="component" value="Unassembled WGS sequence"/>
</dbReference>
<sequence length="55" mass="6664">NEHKLKHRRLPLNIRNHFFTEKVTKHWHRVPREVVESVSLEIFKSCLDMVMGNLL</sequence>
<dbReference type="EMBL" id="KK416691">
    <property type="protein sequence ID" value="KFQ85444.1"/>
    <property type="molecule type" value="Genomic_DNA"/>
</dbReference>
<evidence type="ECO:0000313" key="2">
    <source>
        <dbReference type="Proteomes" id="UP000053700"/>
    </source>
</evidence>
<dbReference type="OrthoDB" id="426210at2759"/>
<keyword evidence="2" id="KW-1185">Reference proteome</keyword>
<organism evidence="1 2">
    <name type="scientific">Phoenicopterus ruber ruber</name>
    <dbReference type="NCBI Taxonomy" id="9218"/>
    <lineage>
        <taxon>Eukaryota</taxon>
        <taxon>Metazoa</taxon>
        <taxon>Chordata</taxon>
        <taxon>Craniata</taxon>
        <taxon>Vertebrata</taxon>
        <taxon>Euteleostomi</taxon>
        <taxon>Archelosauria</taxon>
        <taxon>Archosauria</taxon>
        <taxon>Dinosauria</taxon>
        <taxon>Saurischia</taxon>
        <taxon>Theropoda</taxon>
        <taxon>Coelurosauria</taxon>
        <taxon>Aves</taxon>
        <taxon>Neognathae</taxon>
        <taxon>Neoaves</taxon>
        <taxon>Mirandornithes</taxon>
        <taxon>Phoenicopteriformes</taxon>
        <taxon>Phoenicopteridae</taxon>
        <taxon>Phoenicopterus</taxon>
    </lineage>
</organism>
<gene>
    <name evidence="1" type="ORF">N337_11139</name>
</gene>
<proteinExistence type="predicted"/>
<feature type="non-terminal residue" evidence="1">
    <location>
        <position position="55"/>
    </location>
</feature>
<reference evidence="1 2" key="1">
    <citation type="submission" date="2014-04" db="EMBL/GenBank/DDBJ databases">
        <title>Genome evolution of avian class.</title>
        <authorList>
            <person name="Zhang G."/>
            <person name="Li C."/>
        </authorList>
    </citation>
    <scope>NUCLEOTIDE SEQUENCE [LARGE SCALE GENOMIC DNA]</scope>
    <source>
        <strain evidence="1">BGI_N337</strain>
    </source>
</reference>
<feature type="non-terminal residue" evidence="1">
    <location>
        <position position="1"/>
    </location>
</feature>
<accession>A0A091U3V5</accession>
<name>A0A091U3V5_PHORB</name>